<reference evidence="2 3" key="1">
    <citation type="submission" date="2013-12" db="EMBL/GenBank/DDBJ databases">
        <title>Draft genome of the parsitic nematode Ancylostoma duodenale.</title>
        <authorList>
            <person name="Mitreva M."/>
        </authorList>
    </citation>
    <scope>NUCLEOTIDE SEQUENCE [LARGE SCALE GENOMIC DNA]</scope>
    <source>
        <strain evidence="2 3">Zhejiang</strain>
    </source>
</reference>
<dbReference type="Pfam" id="PF24524">
    <property type="entry name" value="DUF7596"/>
    <property type="match status" value="1"/>
</dbReference>
<evidence type="ECO:0000313" key="3">
    <source>
        <dbReference type="Proteomes" id="UP000054047"/>
    </source>
</evidence>
<evidence type="ECO:0000313" key="2">
    <source>
        <dbReference type="EMBL" id="KIH60336.1"/>
    </source>
</evidence>
<dbReference type="InterPro" id="IPR056017">
    <property type="entry name" value="DUF7596"/>
</dbReference>
<dbReference type="EMBL" id="KN731056">
    <property type="protein sequence ID" value="KIH60336.1"/>
    <property type="molecule type" value="Genomic_DNA"/>
</dbReference>
<proteinExistence type="predicted"/>
<name>A0A0C2GT61_9BILA</name>
<protein>
    <recommendedName>
        <fullName evidence="1">DUF7596 domain-containing protein</fullName>
    </recommendedName>
</protein>
<dbReference type="Proteomes" id="UP000054047">
    <property type="component" value="Unassembled WGS sequence"/>
</dbReference>
<feature type="domain" description="DUF7596" evidence="1">
    <location>
        <begin position="26"/>
        <end position="177"/>
    </location>
</feature>
<organism evidence="2 3">
    <name type="scientific">Ancylostoma duodenale</name>
    <dbReference type="NCBI Taxonomy" id="51022"/>
    <lineage>
        <taxon>Eukaryota</taxon>
        <taxon>Metazoa</taxon>
        <taxon>Ecdysozoa</taxon>
        <taxon>Nematoda</taxon>
        <taxon>Chromadorea</taxon>
        <taxon>Rhabditida</taxon>
        <taxon>Rhabditina</taxon>
        <taxon>Rhabditomorpha</taxon>
        <taxon>Strongyloidea</taxon>
        <taxon>Ancylostomatidae</taxon>
        <taxon>Ancylostomatinae</taxon>
        <taxon>Ancylostoma</taxon>
    </lineage>
</organism>
<dbReference type="AlphaFoldDB" id="A0A0C2GT61"/>
<evidence type="ECO:0000259" key="1">
    <source>
        <dbReference type="Pfam" id="PF24524"/>
    </source>
</evidence>
<keyword evidence="3" id="KW-1185">Reference proteome</keyword>
<dbReference type="OrthoDB" id="5801741at2759"/>
<accession>A0A0C2GT61</accession>
<gene>
    <name evidence="2" type="ORF">ANCDUO_09416</name>
</gene>
<dbReference type="Gene3D" id="3.40.630.90">
    <property type="match status" value="1"/>
</dbReference>
<sequence>MLAAPSLASLAEKSLANYVLGGGLLPLNNNAAFIRESTAVIVTIVDKENRAIACGAVSLYSAKQAYCVLGEVSDEYRNHTIWIEEVPSEKKESRVYRITRSVPQIVDRTAPTMFETVFADHNGRPTLLHLVDALVDSSVGKINLDLNKNLTIDLFEGKERTSEELVSQWRDISGFVVSDRFRFEEVLIDRSYLTSLKQPGSAVTIEKIDKDSLLPVLDYDGEVSIYDRTEHVTALLHTPGISGNVAVRDGQPCGYALACKNRILLCYAENDEVFKQLISSLAQEMKYTHCKMFVRNGVNDVTQKIIEAAKERNAVTRLHTRTNIHGIKWNMVYCTNIGLHIF</sequence>